<sequence>MKKSKFVNLVLVAGLVASCSQHKDQDKNSRLFVRGDSASSYSQTPRTHGGGFFYCSPYGMYSPYRGYSHGGYESSGFSSKASAHISRGGFGSSGIHVGS</sequence>
<dbReference type="EMBL" id="BDCR01000004">
    <property type="protein sequence ID" value="GAT63482.1"/>
    <property type="molecule type" value="Genomic_DNA"/>
</dbReference>
<evidence type="ECO:0008006" key="3">
    <source>
        <dbReference type="Google" id="ProtNLM"/>
    </source>
</evidence>
<comment type="caution">
    <text evidence="1">The sequence shown here is derived from an EMBL/GenBank/DDBJ whole genome shotgun (WGS) entry which is preliminary data.</text>
</comment>
<gene>
    <name evidence="1" type="ORF">PJIAN_419</name>
</gene>
<evidence type="ECO:0000313" key="2">
    <source>
        <dbReference type="Proteomes" id="UP000076586"/>
    </source>
</evidence>
<dbReference type="OrthoDB" id="1445370at2"/>
<dbReference type="AlphaFoldDB" id="A0A171ABH9"/>
<name>A0A171ABH9_9BACT</name>
<dbReference type="RefSeq" id="WP_068704756.1">
    <property type="nucleotide sequence ID" value="NZ_BDCR01000004.1"/>
</dbReference>
<keyword evidence="2" id="KW-1185">Reference proteome</keyword>
<evidence type="ECO:0000313" key="1">
    <source>
        <dbReference type="EMBL" id="GAT63482.1"/>
    </source>
</evidence>
<accession>A0A171ABH9</accession>
<dbReference type="STRING" id="681398.PJIAN_419"/>
<reference evidence="2" key="2">
    <citation type="journal article" date="2017" name="Genome Announc.">
        <title>Draft genome sequence of Paludibacter jiangxiensis NM7(T), a propionate-producing fermentative bacterium.</title>
        <authorList>
            <person name="Qiu Y.-L."/>
            <person name="Tourlousse D.M."/>
            <person name="Matsuura N."/>
            <person name="Ohashi A."/>
            <person name="Sekiguchi Y."/>
        </authorList>
    </citation>
    <scope>NUCLEOTIDE SEQUENCE [LARGE SCALE GENOMIC DNA]</scope>
    <source>
        <strain evidence="2">NM7</strain>
    </source>
</reference>
<proteinExistence type="predicted"/>
<dbReference type="Proteomes" id="UP000076586">
    <property type="component" value="Unassembled WGS sequence"/>
</dbReference>
<organism evidence="1 2">
    <name type="scientific">Paludibacter jiangxiensis</name>
    <dbReference type="NCBI Taxonomy" id="681398"/>
    <lineage>
        <taxon>Bacteria</taxon>
        <taxon>Pseudomonadati</taxon>
        <taxon>Bacteroidota</taxon>
        <taxon>Bacteroidia</taxon>
        <taxon>Bacteroidales</taxon>
        <taxon>Paludibacteraceae</taxon>
        <taxon>Paludibacter</taxon>
    </lineage>
</organism>
<dbReference type="PROSITE" id="PS51257">
    <property type="entry name" value="PROKAR_LIPOPROTEIN"/>
    <property type="match status" value="1"/>
</dbReference>
<reference evidence="2" key="1">
    <citation type="submission" date="2016-04" db="EMBL/GenBank/DDBJ databases">
        <title>Draft genome sequence of Paludibacter jiangxiensis strain NM7.</title>
        <authorList>
            <person name="Qiu Y."/>
            <person name="Matsuura N."/>
            <person name="Ohashi A."/>
            <person name="Tourlousse M.D."/>
            <person name="Sekiguchi Y."/>
        </authorList>
    </citation>
    <scope>NUCLEOTIDE SEQUENCE [LARGE SCALE GENOMIC DNA]</scope>
    <source>
        <strain evidence="2">NM7</strain>
    </source>
</reference>
<protein>
    <recommendedName>
        <fullName evidence="3">Lipoprotein</fullName>
    </recommendedName>
</protein>